<accession>A0A9X4AK94</accession>
<reference evidence="2" key="1">
    <citation type="submission" date="2022-06" db="EMBL/GenBank/DDBJ databases">
        <title>Aquibacillus sp. a new bacterium isolated from soil saline samples.</title>
        <authorList>
            <person name="Galisteo C."/>
            <person name="De La Haba R."/>
            <person name="Sanchez-Porro C."/>
            <person name="Ventosa A."/>
        </authorList>
    </citation>
    <scope>NUCLEOTIDE SEQUENCE</scope>
    <source>
        <strain evidence="2">JCM 12387</strain>
    </source>
</reference>
<proteinExistence type="predicted"/>
<sequence>MRVVLESLRFVIIFSLLWTMIGAITHLTLLSLGVIVEPYIWIAFVGVLIFMFALYRNRGWGIFFNKKILCTSVILIILFVLFIPDSSPAHLHTTKYVYSYGFPFQFLTLYVENGNEFVISNLFSGGITAWDLSMGVFGNFILFYFTLHFIRKKLSNGLVNKKSESTSDIH</sequence>
<comment type="caution">
    <text evidence="2">The sequence shown here is derived from an EMBL/GenBank/DDBJ whole genome shotgun (WGS) entry which is preliminary data.</text>
</comment>
<feature type="transmembrane region" description="Helical" evidence="1">
    <location>
        <begin position="127"/>
        <end position="147"/>
    </location>
</feature>
<dbReference type="Proteomes" id="UP001145072">
    <property type="component" value="Unassembled WGS sequence"/>
</dbReference>
<feature type="transmembrane region" description="Helical" evidence="1">
    <location>
        <begin position="12"/>
        <end position="32"/>
    </location>
</feature>
<name>A0A9X4AK94_9BACI</name>
<evidence type="ECO:0000256" key="1">
    <source>
        <dbReference type="SAM" id="Phobius"/>
    </source>
</evidence>
<evidence type="ECO:0000313" key="3">
    <source>
        <dbReference type="Proteomes" id="UP001145072"/>
    </source>
</evidence>
<dbReference type="RefSeq" id="WP_259867941.1">
    <property type="nucleotide sequence ID" value="NZ_JAMQJZ010000033.1"/>
</dbReference>
<evidence type="ECO:0000313" key="2">
    <source>
        <dbReference type="EMBL" id="MDC3422846.1"/>
    </source>
</evidence>
<dbReference type="AlphaFoldDB" id="A0A9X4AK94"/>
<organism evidence="2 3">
    <name type="scientific">Aquibacillus koreensis</name>
    <dbReference type="NCBI Taxonomy" id="279446"/>
    <lineage>
        <taxon>Bacteria</taxon>
        <taxon>Bacillati</taxon>
        <taxon>Bacillota</taxon>
        <taxon>Bacilli</taxon>
        <taxon>Bacillales</taxon>
        <taxon>Bacillaceae</taxon>
        <taxon>Aquibacillus</taxon>
    </lineage>
</organism>
<keyword evidence="1" id="KW-1133">Transmembrane helix</keyword>
<dbReference type="EMBL" id="JAMQJZ010000033">
    <property type="protein sequence ID" value="MDC3422846.1"/>
    <property type="molecule type" value="Genomic_DNA"/>
</dbReference>
<keyword evidence="3" id="KW-1185">Reference proteome</keyword>
<gene>
    <name evidence="2" type="ORF">NC661_21110</name>
</gene>
<feature type="transmembrane region" description="Helical" evidence="1">
    <location>
        <begin position="38"/>
        <end position="55"/>
    </location>
</feature>
<keyword evidence="1" id="KW-0812">Transmembrane</keyword>
<protein>
    <submittedName>
        <fullName evidence="2">Uncharacterized protein</fullName>
    </submittedName>
</protein>
<feature type="transmembrane region" description="Helical" evidence="1">
    <location>
        <begin position="67"/>
        <end position="84"/>
    </location>
</feature>
<keyword evidence="1" id="KW-0472">Membrane</keyword>